<dbReference type="Proteomes" id="UP000616885">
    <property type="component" value="Unassembled WGS sequence"/>
</dbReference>
<protein>
    <submittedName>
        <fullName evidence="2">Uncharacterized protein</fullName>
    </submittedName>
</protein>
<gene>
    <name evidence="2" type="ORF">IM811_012475</name>
</gene>
<name>A0A8H7NDN0_BIOOC</name>
<evidence type="ECO:0000313" key="3">
    <source>
        <dbReference type="Proteomes" id="UP000616885"/>
    </source>
</evidence>
<organism evidence="2 3">
    <name type="scientific">Bionectria ochroleuca</name>
    <name type="common">Gliocladium roseum</name>
    <dbReference type="NCBI Taxonomy" id="29856"/>
    <lineage>
        <taxon>Eukaryota</taxon>
        <taxon>Fungi</taxon>
        <taxon>Dikarya</taxon>
        <taxon>Ascomycota</taxon>
        <taxon>Pezizomycotina</taxon>
        <taxon>Sordariomycetes</taxon>
        <taxon>Hypocreomycetidae</taxon>
        <taxon>Hypocreales</taxon>
        <taxon>Bionectriaceae</taxon>
        <taxon>Clonostachys</taxon>
    </lineage>
</organism>
<proteinExistence type="predicted"/>
<feature type="region of interest" description="Disordered" evidence="1">
    <location>
        <begin position="255"/>
        <end position="274"/>
    </location>
</feature>
<sequence>MPNWATSIATRAKLEGEAVPPCQLQTTDRSDEKSEWGKDRSCPAAHVARGDTHDYGLAEWYFVTTCGDPKMRPLREWAHPKAKEYLVLEPRHLRWEEYRESIRMARGGKFREDLVMRIPNYDRPVPVGTSVDWKMGMADLAVHHTDSEQSWCRARTPLVVVCTRTEYKALVEQGWEAVEKRYKKESARRRAAELEEVAMSDIAAEVEVTETQQELSKEMDVDEAAYPPGEAGMLDPLAEMDVDEAVCLPDVDMTDGTGQVPPEGTTDEITGGPGDPVVVAKDESQAWRIDITLRVEEGCSQTDLAVDVKVGCEGVSPGRCHDGY</sequence>
<reference evidence="2" key="1">
    <citation type="submission" date="2020-10" db="EMBL/GenBank/DDBJ databases">
        <title>High-Quality Genome Resource of Clonostachys rosea strain S41 by Oxford Nanopore Long-Read Sequencing.</title>
        <authorList>
            <person name="Wang H."/>
        </authorList>
    </citation>
    <scope>NUCLEOTIDE SEQUENCE</scope>
    <source>
        <strain evidence="2">S41</strain>
    </source>
</reference>
<dbReference type="EMBL" id="JADCTT010000004">
    <property type="protein sequence ID" value="KAF9753717.1"/>
    <property type="molecule type" value="Genomic_DNA"/>
</dbReference>
<accession>A0A8H7NDN0</accession>
<comment type="caution">
    <text evidence="2">The sequence shown here is derived from an EMBL/GenBank/DDBJ whole genome shotgun (WGS) entry which is preliminary data.</text>
</comment>
<evidence type="ECO:0000313" key="2">
    <source>
        <dbReference type="EMBL" id="KAF9753717.1"/>
    </source>
</evidence>
<dbReference type="AlphaFoldDB" id="A0A8H7NDN0"/>
<evidence type="ECO:0000256" key="1">
    <source>
        <dbReference type="SAM" id="MobiDB-lite"/>
    </source>
</evidence>